<evidence type="ECO:0000313" key="9">
    <source>
        <dbReference type="Proteomes" id="UP000248079"/>
    </source>
</evidence>
<evidence type="ECO:0000256" key="1">
    <source>
        <dbReference type="ARBA" id="ARBA00001966"/>
    </source>
</evidence>
<dbReference type="SFLD" id="SFLDS00029">
    <property type="entry name" value="Radical_SAM"/>
    <property type="match status" value="1"/>
</dbReference>
<keyword evidence="2" id="KW-0949">S-adenosyl-L-methionine</keyword>
<dbReference type="InterPro" id="IPR023885">
    <property type="entry name" value="4Fe4S-binding_SPASM_dom"/>
</dbReference>
<sequence length="457" mass="53013">MKLKTSEYIYTSPITIKDKFKLIYSTRSGQLLVIPKSYLSQKENKTSIDMNKLSKEYLFGLKDKSFLVPENENEIETVVENALQSAQDTEVLYKIISLSANCQLACKYCGQSNYNKNISENFYSSIEERIVNNLKTNQFKQLKIGWFGGEPLLAINTIKNFSEKFIVLAEKFNCSYEGMITTNGYSLSLENFKLLRKYKVNVFEVTIDGPKTTHDKRRNLKNGSGSFDKIISNLKSIHQYCIENKENPTINIRCNIDKENQNDIEELITYLHDNKLFPLIRFYIAPIIDWGNDASKNSLSKKEFSQLHMNTIKHLKENDIKSVFPFFPTAPKLSLCTLTSEYGELFDVEGNIYKCTETSYVDAYQDKLFNIGSLKEPFKKYDHNLRKDWYAKILNGELKCSTCKFYPLCGGGCPKSWMEGEPPCPSFVYNFEERLLTYFYMTRTDNQVSNKKQYYEA</sequence>
<comment type="caution">
    <text evidence="8">The sequence shown here is derived from an EMBL/GenBank/DDBJ whole genome shotgun (WGS) entry which is preliminary data.</text>
</comment>
<dbReference type="GO" id="GO:0051536">
    <property type="term" value="F:iron-sulfur cluster binding"/>
    <property type="evidence" value="ECO:0007669"/>
    <property type="project" value="UniProtKB-KW"/>
</dbReference>
<reference evidence="8 9" key="1">
    <citation type="submission" date="2018-05" db="EMBL/GenBank/DDBJ databases">
        <title>Marinifilum breve JC075T sp. nov., a marine bacterium isolated from Yongle Blue Hole in the South China Sea.</title>
        <authorList>
            <person name="Fu T."/>
        </authorList>
    </citation>
    <scope>NUCLEOTIDE SEQUENCE [LARGE SCALE GENOMIC DNA]</scope>
    <source>
        <strain evidence="8 9">JC075</strain>
    </source>
</reference>
<comment type="similarity">
    <text evidence="6">Belongs to the radical SAM superfamily. Anaerobic sulfatase-maturating enzyme family.</text>
</comment>
<accession>A0A2V3ZWJ3</accession>
<dbReference type="NCBIfam" id="TIGR04085">
    <property type="entry name" value="rSAM_more_4Fe4S"/>
    <property type="match status" value="1"/>
</dbReference>
<dbReference type="Proteomes" id="UP000248079">
    <property type="component" value="Unassembled WGS sequence"/>
</dbReference>
<evidence type="ECO:0000259" key="7">
    <source>
        <dbReference type="PROSITE" id="PS51918"/>
    </source>
</evidence>
<evidence type="ECO:0000256" key="4">
    <source>
        <dbReference type="ARBA" id="ARBA00023004"/>
    </source>
</evidence>
<dbReference type="RefSeq" id="WP_110360994.1">
    <property type="nucleotide sequence ID" value="NZ_QFLI01000005.1"/>
</dbReference>
<gene>
    <name evidence="8" type="ORF">DF185_11960</name>
</gene>
<evidence type="ECO:0000256" key="2">
    <source>
        <dbReference type="ARBA" id="ARBA00022691"/>
    </source>
</evidence>
<dbReference type="SFLD" id="SFLDG01067">
    <property type="entry name" value="SPASM/twitch_domain_containing"/>
    <property type="match status" value="1"/>
</dbReference>
<dbReference type="Pfam" id="PF04055">
    <property type="entry name" value="Radical_SAM"/>
    <property type="match status" value="1"/>
</dbReference>
<dbReference type="InterPro" id="IPR013785">
    <property type="entry name" value="Aldolase_TIM"/>
</dbReference>
<feature type="domain" description="Radical SAM core" evidence="7">
    <location>
        <begin position="88"/>
        <end position="318"/>
    </location>
</feature>
<protein>
    <recommendedName>
        <fullName evidence="7">Radical SAM core domain-containing protein</fullName>
    </recommendedName>
</protein>
<keyword evidence="3" id="KW-0479">Metal-binding</keyword>
<evidence type="ECO:0000313" key="8">
    <source>
        <dbReference type="EMBL" id="PXY00621.1"/>
    </source>
</evidence>
<dbReference type="Gene3D" id="3.20.20.70">
    <property type="entry name" value="Aldolase class I"/>
    <property type="match status" value="1"/>
</dbReference>
<name>A0A2V3ZWJ3_9BACT</name>
<keyword evidence="4" id="KW-0408">Iron</keyword>
<proteinExistence type="inferred from homology"/>
<dbReference type="InterPro" id="IPR023867">
    <property type="entry name" value="Sulphatase_maturase_rSAM"/>
</dbReference>
<evidence type="ECO:0000256" key="5">
    <source>
        <dbReference type="ARBA" id="ARBA00023014"/>
    </source>
</evidence>
<dbReference type="GO" id="GO:0046872">
    <property type="term" value="F:metal ion binding"/>
    <property type="evidence" value="ECO:0007669"/>
    <property type="project" value="UniProtKB-KW"/>
</dbReference>
<dbReference type="PROSITE" id="PS51918">
    <property type="entry name" value="RADICAL_SAM"/>
    <property type="match status" value="1"/>
</dbReference>
<dbReference type="PANTHER" id="PTHR43273">
    <property type="entry name" value="ANAEROBIC SULFATASE-MATURATING ENZYME HOMOLOG ASLB-RELATED"/>
    <property type="match status" value="1"/>
</dbReference>
<dbReference type="CDD" id="cd01335">
    <property type="entry name" value="Radical_SAM"/>
    <property type="match status" value="1"/>
</dbReference>
<dbReference type="GO" id="GO:0016491">
    <property type="term" value="F:oxidoreductase activity"/>
    <property type="evidence" value="ECO:0007669"/>
    <property type="project" value="InterPro"/>
</dbReference>
<keyword evidence="9" id="KW-1185">Reference proteome</keyword>
<dbReference type="EMBL" id="QFLI01000005">
    <property type="protein sequence ID" value="PXY00621.1"/>
    <property type="molecule type" value="Genomic_DNA"/>
</dbReference>
<organism evidence="8 9">
    <name type="scientific">Marinifilum breve</name>
    <dbReference type="NCBI Taxonomy" id="2184082"/>
    <lineage>
        <taxon>Bacteria</taxon>
        <taxon>Pseudomonadati</taxon>
        <taxon>Bacteroidota</taxon>
        <taxon>Bacteroidia</taxon>
        <taxon>Marinilabiliales</taxon>
        <taxon>Marinifilaceae</taxon>
    </lineage>
</organism>
<dbReference type="OrthoDB" id="9808591at2"/>
<dbReference type="UniPathway" id="UPA00782"/>
<dbReference type="InterPro" id="IPR007197">
    <property type="entry name" value="rSAM"/>
</dbReference>
<dbReference type="SUPFAM" id="SSF102114">
    <property type="entry name" value="Radical SAM enzymes"/>
    <property type="match status" value="1"/>
</dbReference>
<evidence type="ECO:0000256" key="3">
    <source>
        <dbReference type="ARBA" id="ARBA00022723"/>
    </source>
</evidence>
<dbReference type="AlphaFoldDB" id="A0A2V3ZWJ3"/>
<comment type="cofactor">
    <cofactor evidence="1">
        <name>[4Fe-4S] cluster</name>
        <dbReference type="ChEBI" id="CHEBI:49883"/>
    </cofactor>
</comment>
<dbReference type="PANTHER" id="PTHR43273:SF3">
    <property type="entry name" value="ANAEROBIC SULFATASE-MATURATING ENZYME HOMOLOG ASLB-RELATED"/>
    <property type="match status" value="1"/>
</dbReference>
<keyword evidence="5" id="KW-0411">Iron-sulfur</keyword>
<evidence type="ECO:0000256" key="6">
    <source>
        <dbReference type="ARBA" id="ARBA00023601"/>
    </source>
</evidence>
<dbReference type="InterPro" id="IPR058240">
    <property type="entry name" value="rSAM_sf"/>
</dbReference>